<name>A0A3M7R232_BRAPC</name>
<comment type="caution">
    <text evidence="1">The sequence shown here is derived from an EMBL/GenBank/DDBJ whole genome shotgun (WGS) entry which is preliminary data.</text>
</comment>
<sequence>MNVKILVEYKKAQCQINLNLDNAHKGKRFCEVQYKRTEQLMTRTRDELIKVDDKLKENFQNLFSRLLGVTTFVTHCYIFYRSKFFSFIEKFQLRTFFLGLLNNSGTDFQDFDLLQKYENYKDILKLMINSKYQFKSKNIRETGSNIVFKEKPLQVKNYFISCPKLFYARFSFEFLLDQASPHNSSSSLVGLYSNFNLNSLSPMDKLK</sequence>
<evidence type="ECO:0000313" key="2">
    <source>
        <dbReference type="Proteomes" id="UP000276133"/>
    </source>
</evidence>
<protein>
    <submittedName>
        <fullName evidence="1">Uncharacterized protein</fullName>
    </submittedName>
</protein>
<dbReference type="AlphaFoldDB" id="A0A3M7R232"/>
<dbReference type="EMBL" id="REGN01004409">
    <property type="protein sequence ID" value="RNA17647.1"/>
    <property type="molecule type" value="Genomic_DNA"/>
</dbReference>
<evidence type="ECO:0000313" key="1">
    <source>
        <dbReference type="EMBL" id="RNA17647.1"/>
    </source>
</evidence>
<proteinExistence type="predicted"/>
<organism evidence="1 2">
    <name type="scientific">Brachionus plicatilis</name>
    <name type="common">Marine rotifer</name>
    <name type="synonym">Brachionus muelleri</name>
    <dbReference type="NCBI Taxonomy" id="10195"/>
    <lineage>
        <taxon>Eukaryota</taxon>
        <taxon>Metazoa</taxon>
        <taxon>Spiralia</taxon>
        <taxon>Gnathifera</taxon>
        <taxon>Rotifera</taxon>
        <taxon>Eurotatoria</taxon>
        <taxon>Monogononta</taxon>
        <taxon>Pseudotrocha</taxon>
        <taxon>Ploima</taxon>
        <taxon>Brachionidae</taxon>
        <taxon>Brachionus</taxon>
    </lineage>
</organism>
<reference evidence="1 2" key="1">
    <citation type="journal article" date="2018" name="Sci. Rep.">
        <title>Genomic signatures of local adaptation to the degree of environmental predictability in rotifers.</title>
        <authorList>
            <person name="Franch-Gras L."/>
            <person name="Hahn C."/>
            <person name="Garcia-Roger E.M."/>
            <person name="Carmona M.J."/>
            <person name="Serra M."/>
            <person name="Gomez A."/>
        </authorList>
    </citation>
    <scope>NUCLEOTIDE SEQUENCE [LARGE SCALE GENOMIC DNA]</scope>
    <source>
        <strain evidence="1">HYR1</strain>
    </source>
</reference>
<dbReference type="Proteomes" id="UP000276133">
    <property type="component" value="Unassembled WGS sequence"/>
</dbReference>
<accession>A0A3M7R232</accession>
<gene>
    <name evidence="1" type="ORF">BpHYR1_028436</name>
</gene>
<keyword evidence="2" id="KW-1185">Reference proteome</keyword>